<dbReference type="Gene3D" id="1.10.530.10">
    <property type="match status" value="1"/>
</dbReference>
<proteinExistence type="inferred from homology"/>
<evidence type="ECO:0000259" key="4">
    <source>
        <dbReference type="Pfam" id="PF06737"/>
    </source>
</evidence>
<dbReference type="Pfam" id="PF06737">
    <property type="entry name" value="Transglycosylas"/>
    <property type="match status" value="1"/>
</dbReference>
<comment type="similarity">
    <text evidence="1">Belongs to the transglycosylase family. Rpf subfamily.</text>
</comment>
<sequence length="130" mass="13572">MVGDEQDRGAHVGVAHLPAPVEGGGDDRLDADDDGTAPVGGDTTGDERIVGEVDDGAVGGESGDDYRAQNPRSSASGAYQMIDSTWRGLSASKGYPRAKHAPKSVQDAAARELLREQGTTPWNPSKHCWG</sequence>
<gene>
    <name evidence="5" type="ORF">MOPEL_001_00160</name>
</gene>
<reference evidence="5 6" key="1">
    <citation type="submission" date="2012-02" db="EMBL/GenBank/DDBJ databases">
        <title>Whole genome shotgun sequence of Mobilicoccus pelagius NBRC 104925.</title>
        <authorList>
            <person name="Yoshida Y."/>
            <person name="Hosoyama A."/>
            <person name="Tsuchikane K."/>
            <person name="Katsumata H."/>
            <person name="Yamazaki S."/>
            <person name="Fujita N."/>
        </authorList>
    </citation>
    <scope>NUCLEOTIDE SEQUENCE [LARGE SCALE GENOMIC DNA]</scope>
    <source>
        <strain evidence="5 6">NBRC 104925</strain>
    </source>
</reference>
<protein>
    <recommendedName>
        <fullName evidence="4">Resuscitation-promoting factor core lysozyme-like domain-containing protein</fullName>
    </recommendedName>
</protein>
<dbReference type="EMBL" id="BAFE01000001">
    <property type="protein sequence ID" value="GAB46898.1"/>
    <property type="molecule type" value="Genomic_DNA"/>
</dbReference>
<keyword evidence="2" id="KW-0378">Hydrolase</keyword>
<dbReference type="InterPro" id="IPR023346">
    <property type="entry name" value="Lysozyme-like_dom_sf"/>
</dbReference>
<evidence type="ECO:0000313" key="5">
    <source>
        <dbReference type="EMBL" id="GAB46898.1"/>
    </source>
</evidence>
<organism evidence="5 6">
    <name type="scientific">Mobilicoccus pelagius NBRC 104925</name>
    <dbReference type="NCBI Taxonomy" id="1089455"/>
    <lineage>
        <taxon>Bacteria</taxon>
        <taxon>Bacillati</taxon>
        <taxon>Actinomycetota</taxon>
        <taxon>Actinomycetes</taxon>
        <taxon>Micrococcales</taxon>
        <taxon>Dermatophilaceae</taxon>
        <taxon>Mobilicoccus</taxon>
    </lineage>
</organism>
<dbReference type="OrthoDB" id="1404170at2"/>
<dbReference type="Proteomes" id="UP000004367">
    <property type="component" value="Unassembled WGS sequence"/>
</dbReference>
<accession>H5UME0</accession>
<evidence type="ECO:0000256" key="2">
    <source>
        <dbReference type="ARBA" id="ARBA00022801"/>
    </source>
</evidence>
<evidence type="ECO:0000313" key="6">
    <source>
        <dbReference type="Proteomes" id="UP000004367"/>
    </source>
</evidence>
<evidence type="ECO:0000256" key="3">
    <source>
        <dbReference type="SAM" id="MobiDB-lite"/>
    </source>
</evidence>
<feature type="domain" description="Resuscitation-promoting factor core lysozyme-like" evidence="4">
    <location>
        <begin position="60"/>
        <end position="123"/>
    </location>
</feature>
<name>H5UME0_9MICO</name>
<feature type="compositionally biased region" description="Basic and acidic residues" evidence="3">
    <location>
        <begin position="1"/>
        <end position="10"/>
    </location>
</feature>
<keyword evidence="6" id="KW-1185">Reference proteome</keyword>
<feature type="region of interest" description="Disordered" evidence="3">
    <location>
        <begin position="1"/>
        <end position="76"/>
    </location>
</feature>
<dbReference type="GO" id="GO:0016787">
    <property type="term" value="F:hydrolase activity"/>
    <property type="evidence" value="ECO:0007669"/>
    <property type="project" value="UniProtKB-KW"/>
</dbReference>
<comment type="caution">
    <text evidence="5">The sequence shown here is derived from an EMBL/GenBank/DDBJ whole genome shotgun (WGS) entry which is preliminary data.</text>
</comment>
<dbReference type="InterPro" id="IPR010618">
    <property type="entry name" value="RPF"/>
</dbReference>
<dbReference type="SUPFAM" id="SSF53955">
    <property type="entry name" value="Lysozyme-like"/>
    <property type="match status" value="1"/>
</dbReference>
<evidence type="ECO:0000256" key="1">
    <source>
        <dbReference type="ARBA" id="ARBA00010830"/>
    </source>
</evidence>
<dbReference type="AlphaFoldDB" id="H5UME0"/>